<name>A0A239N018_9ACTN</name>
<dbReference type="PANTHER" id="PTHR30055:SF235">
    <property type="entry name" value="TRANSCRIPTIONAL REGULATORY PROTEIN"/>
    <property type="match status" value="1"/>
</dbReference>
<evidence type="ECO:0000259" key="4">
    <source>
        <dbReference type="PROSITE" id="PS50977"/>
    </source>
</evidence>
<evidence type="ECO:0000313" key="5">
    <source>
        <dbReference type="EMBL" id="SNT47479.1"/>
    </source>
</evidence>
<evidence type="ECO:0000313" key="6">
    <source>
        <dbReference type="Proteomes" id="UP000198280"/>
    </source>
</evidence>
<gene>
    <name evidence="5" type="ORF">SAMN05216252_1293</name>
</gene>
<dbReference type="GO" id="GO:0000976">
    <property type="term" value="F:transcription cis-regulatory region binding"/>
    <property type="evidence" value="ECO:0007669"/>
    <property type="project" value="TreeGrafter"/>
</dbReference>
<dbReference type="Proteomes" id="UP000198280">
    <property type="component" value="Unassembled WGS sequence"/>
</dbReference>
<dbReference type="InterPro" id="IPR050109">
    <property type="entry name" value="HTH-type_TetR-like_transc_reg"/>
</dbReference>
<feature type="domain" description="HTH tetR-type" evidence="4">
    <location>
        <begin position="20"/>
        <end position="80"/>
    </location>
</feature>
<dbReference type="Gene3D" id="1.10.357.10">
    <property type="entry name" value="Tetracycline Repressor, domain 2"/>
    <property type="match status" value="1"/>
</dbReference>
<protein>
    <submittedName>
        <fullName evidence="5">Transcriptional regulator, TetR family</fullName>
    </submittedName>
</protein>
<feature type="region of interest" description="Disordered" evidence="3">
    <location>
        <begin position="205"/>
        <end position="224"/>
    </location>
</feature>
<dbReference type="PRINTS" id="PR00455">
    <property type="entry name" value="HTHTETR"/>
</dbReference>
<organism evidence="5 6">
    <name type="scientific">Actinacidiphila glaucinigra</name>
    <dbReference type="NCBI Taxonomy" id="235986"/>
    <lineage>
        <taxon>Bacteria</taxon>
        <taxon>Bacillati</taxon>
        <taxon>Actinomycetota</taxon>
        <taxon>Actinomycetes</taxon>
        <taxon>Kitasatosporales</taxon>
        <taxon>Streptomycetaceae</taxon>
        <taxon>Actinacidiphila</taxon>
    </lineage>
</organism>
<evidence type="ECO:0000256" key="1">
    <source>
        <dbReference type="ARBA" id="ARBA00023125"/>
    </source>
</evidence>
<accession>A0A239N018</accession>
<feature type="region of interest" description="Disordered" evidence="3">
    <location>
        <begin position="1"/>
        <end position="22"/>
    </location>
</feature>
<keyword evidence="1 2" id="KW-0238">DNA-binding</keyword>
<dbReference type="InterPro" id="IPR001647">
    <property type="entry name" value="HTH_TetR"/>
</dbReference>
<dbReference type="Pfam" id="PF17920">
    <property type="entry name" value="TetR_C_16"/>
    <property type="match status" value="1"/>
</dbReference>
<reference evidence="5 6" key="1">
    <citation type="submission" date="2017-06" db="EMBL/GenBank/DDBJ databases">
        <authorList>
            <person name="Kim H.J."/>
            <person name="Triplett B.A."/>
        </authorList>
    </citation>
    <scope>NUCLEOTIDE SEQUENCE [LARGE SCALE GENOMIC DNA]</scope>
    <source>
        <strain evidence="5 6">CGMCC 4.1858</strain>
    </source>
</reference>
<feature type="compositionally biased region" description="Basic and acidic residues" evidence="3">
    <location>
        <begin position="212"/>
        <end position="224"/>
    </location>
</feature>
<dbReference type="SUPFAM" id="SSF48498">
    <property type="entry name" value="Tetracyclin repressor-like, C-terminal domain"/>
    <property type="match status" value="1"/>
</dbReference>
<evidence type="ECO:0000256" key="3">
    <source>
        <dbReference type="SAM" id="MobiDB-lite"/>
    </source>
</evidence>
<dbReference type="EMBL" id="FZOF01000029">
    <property type="protein sequence ID" value="SNT47479.1"/>
    <property type="molecule type" value="Genomic_DNA"/>
</dbReference>
<keyword evidence="6" id="KW-1185">Reference proteome</keyword>
<evidence type="ECO:0000256" key="2">
    <source>
        <dbReference type="PROSITE-ProRule" id="PRU00335"/>
    </source>
</evidence>
<dbReference type="GO" id="GO:0003700">
    <property type="term" value="F:DNA-binding transcription factor activity"/>
    <property type="evidence" value="ECO:0007669"/>
    <property type="project" value="TreeGrafter"/>
</dbReference>
<dbReference type="InterPro" id="IPR041678">
    <property type="entry name" value="TetR_C_16"/>
</dbReference>
<proteinExistence type="predicted"/>
<dbReference type="InterPro" id="IPR036271">
    <property type="entry name" value="Tet_transcr_reg_TetR-rel_C_sf"/>
</dbReference>
<dbReference type="AlphaFoldDB" id="A0A239N018"/>
<dbReference type="RefSeq" id="WP_179280112.1">
    <property type="nucleotide sequence ID" value="NZ_FZOF01000029.1"/>
</dbReference>
<dbReference type="SUPFAM" id="SSF46689">
    <property type="entry name" value="Homeodomain-like"/>
    <property type="match status" value="1"/>
</dbReference>
<dbReference type="PANTHER" id="PTHR30055">
    <property type="entry name" value="HTH-TYPE TRANSCRIPTIONAL REGULATOR RUTR"/>
    <property type="match status" value="1"/>
</dbReference>
<dbReference type="InterPro" id="IPR009057">
    <property type="entry name" value="Homeodomain-like_sf"/>
</dbReference>
<dbReference type="PROSITE" id="PS50977">
    <property type="entry name" value="HTH_TETR_2"/>
    <property type="match status" value="1"/>
</dbReference>
<sequence>MRPYTRRTPGDGAGDPPGKGDRKERILTAALELFAAKGHSRTTLREIARQADVDPALIHYFYGDKDTLFREAVASRVDLSTLFDGPPADEAESGPTSRGRRLARTLLTVWEDESTRLALVAVYRTGTSDGPIATALRERVDAALASCLDRLAPDEGPPSPMTASLVRAHLNGLVMLRYVFPVEPLASVDFEKLTELLALAVEAPGSRNEGIPGHRERGTAHSCH</sequence>
<feature type="DNA-binding region" description="H-T-H motif" evidence="2">
    <location>
        <begin position="43"/>
        <end position="62"/>
    </location>
</feature>
<dbReference type="Pfam" id="PF00440">
    <property type="entry name" value="TetR_N"/>
    <property type="match status" value="1"/>
</dbReference>